<reference evidence="1 2" key="1">
    <citation type="journal article" date="2020" name="Nature">
        <title>Six reference-quality genomes reveal evolution of bat adaptations.</title>
        <authorList>
            <person name="Jebb D."/>
            <person name="Huang Z."/>
            <person name="Pippel M."/>
            <person name="Hughes G.M."/>
            <person name="Lavrichenko K."/>
            <person name="Devanna P."/>
            <person name="Winkler S."/>
            <person name="Jermiin L.S."/>
            <person name="Skirmuntt E.C."/>
            <person name="Katzourakis A."/>
            <person name="Burkitt-Gray L."/>
            <person name="Ray D.A."/>
            <person name="Sullivan K.A.M."/>
            <person name="Roscito J.G."/>
            <person name="Kirilenko B.M."/>
            <person name="Davalos L.M."/>
            <person name="Corthals A.P."/>
            <person name="Power M.L."/>
            <person name="Jones G."/>
            <person name="Ransome R.D."/>
            <person name="Dechmann D.K.N."/>
            <person name="Locatelli A.G."/>
            <person name="Puechmaille S.J."/>
            <person name="Fedrigo O."/>
            <person name="Jarvis E.D."/>
            <person name="Hiller M."/>
            <person name="Vernes S.C."/>
            <person name="Myers E.W."/>
            <person name="Teeling E.C."/>
        </authorList>
    </citation>
    <scope>NUCLEOTIDE SEQUENCE [LARGE SCALE GENOMIC DNA]</scope>
    <source>
        <strain evidence="1">MPipKuh1</strain>
        <tissue evidence="1">Flight muscle</tissue>
    </source>
</reference>
<proteinExistence type="predicted"/>
<sequence>MFVFVAMGPGSTVYRCSWVSFLSFFLIKKTFKLCTAIDKDYAMFVLQCCYGSAYGFIWWKFAEKSKEVLRMNDKQKREASENRLSPPPPPPTNIGIEKALDCALPSGPTGVMGATSPAWALRQEAGDRSQSQGCNQYAAGCLTFAFQSLKQGAIALLCAAIAERKQYNMP</sequence>
<keyword evidence="2" id="KW-1185">Reference proteome</keyword>
<evidence type="ECO:0000313" key="1">
    <source>
        <dbReference type="EMBL" id="KAF6382623.1"/>
    </source>
</evidence>
<dbReference type="AlphaFoldDB" id="A0A7J8A7Z7"/>
<comment type="caution">
    <text evidence="1">The sequence shown here is derived from an EMBL/GenBank/DDBJ whole genome shotgun (WGS) entry which is preliminary data.</text>
</comment>
<dbReference type="EMBL" id="JACAGB010000002">
    <property type="protein sequence ID" value="KAF6382623.1"/>
    <property type="molecule type" value="Genomic_DNA"/>
</dbReference>
<accession>A0A7J8A7Z7</accession>
<dbReference type="Proteomes" id="UP000558488">
    <property type="component" value="Unassembled WGS sequence"/>
</dbReference>
<name>A0A7J8A7Z7_PIPKU</name>
<gene>
    <name evidence="1" type="ORF">mPipKuh1_008979</name>
</gene>
<organism evidence="1 2">
    <name type="scientific">Pipistrellus kuhlii</name>
    <name type="common">Kuhl's pipistrelle</name>
    <dbReference type="NCBI Taxonomy" id="59472"/>
    <lineage>
        <taxon>Eukaryota</taxon>
        <taxon>Metazoa</taxon>
        <taxon>Chordata</taxon>
        <taxon>Craniata</taxon>
        <taxon>Vertebrata</taxon>
        <taxon>Euteleostomi</taxon>
        <taxon>Mammalia</taxon>
        <taxon>Eutheria</taxon>
        <taxon>Laurasiatheria</taxon>
        <taxon>Chiroptera</taxon>
        <taxon>Yangochiroptera</taxon>
        <taxon>Vespertilionidae</taxon>
        <taxon>Pipistrellus</taxon>
    </lineage>
</organism>
<protein>
    <submittedName>
        <fullName evidence="1">Uncharacterized protein</fullName>
    </submittedName>
</protein>
<evidence type="ECO:0000313" key="2">
    <source>
        <dbReference type="Proteomes" id="UP000558488"/>
    </source>
</evidence>